<keyword evidence="4" id="KW-1185">Reference proteome</keyword>
<proteinExistence type="predicted"/>
<dbReference type="EMBL" id="AMQN01010980">
    <property type="status" value="NOT_ANNOTATED_CDS"/>
    <property type="molecule type" value="Genomic_DNA"/>
</dbReference>
<name>R7U0U6_CAPTE</name>
<dbReference type="OMA" id="LNDANCC"/>
<dbReference type="EMBL" id="KB308612">
    <property type="protein sequence ID" value="ELT97281.1"/>
    <property type="molecule type" value="Genomic_DNA"/>
</dbReference>
<dbReference type="EnsemblMetazoa" id="CapteT199340">
    <property type="protein sequence ID" value="CapteP199340"/>
    <property type="gene ID" value="CapteG199340"/>
</dbReference>
<feature type="compositionally biased region" description="Polar residues" evidence="1">
    <location>
        <begin position="225"/>
        <end position="240"/>
    </location>
</feature>
<evidence type="ECO:0008006" key="5">
    <source>
        <dbReference type="Google" id="ProtNLM"/>
    </source>
</evidence>
<dbReference type="Gene3D" id="3.50.4.10">
    <property type="entry name" value="Hepatocyte Growth Factor"/>
    <property type="match status" value="1"/>
</dbReference>
<organism evidence="2">
    <name type="scientific">Capitella teleta</name>
    <name type="common">Polychaete worm</name>
    <dbReference type="NCBI Taxonomy" id="283909"/>
    <lineage>
        <taxon>Eukaryota</taxon>
        <taxon>Metazoa</taxon>
        <taxon>Spiralia</taxon>
        <taxon>Lophotrochozoa</taxon>
        <taxon>Annelida</taxon>
        <taxon>Polychaeta</taxon>
        <taxon>Sedentaria</taxon>
        <taxon>Scolecida</taxon>
        <taxon>Capitellidae</taxon>
        <taxon>Capitella</taxon>
    </lineage>
</organism>
<reference evidence="4" key="1">
    <citation type="submission" date="2012-12" db="EMBL/GenBank/DDBJ databases">
        <authorList>
            <person name="Hellsten U."/>
            <person name="Grimwood J."/>
            <person name="Chapman J.A."/>
            <person name="Shapiro H."/>
            <person name="Aerts A."/>
            <person name="Otillar R.P."/>
            <person name="Terry A.Y."/>
            <person name="Boore J.L."/>
            <person name="Simakov O."/>
            <person name="Marletaz F."/>
            <person name="Cho S.-J."/>
            <person name="Edsinger-Gonzales E."/>
            <person name="Havlak P."/>
            <person name="Kuo D.-H."/>
            <person name="Larsson T."/>
            <person name="Lv J."/>
            <person name="Arendt D."/>
            <person name="Savage R."/>
            <person name="Osoegawa K."/>
            <person name="de Jong P."/>
            <person name="Lindberg D.R."/>
            <person name="Seaver E.C."/>
            <person name="Weisblat D.A."/>
            <person name="Putnam N.H."/>
            <person name="Grigoriev I.V."/>
            <person name="Rokhsar D.S."/>
        </authorList>
    </citation>
    <scope>NUCLEOTIDE SEQUENCE</scope>
    <source>
        <strain evidence="4">I ESC-2004</strain>
    </source>
</reference>
<dbReference type="SUPFAM" id="SSF57414">
    <property type="entry name" value="Hairpin loop containing domain-like"/>
    <property type="match status" value="1"/>
</dbReference>
<feature type="region of interest" description="Disordered" evidence="1">
    <location>
        <begin position="105"/>
        <end position="292"/>
    </location>
</feature>
<evidence type="ECO:0000313" key="4">
    <source>
        <dbReference type="Proteomes" id="UP000014760"/>
    </source>
</evidence>
<evidence type="ECO:0000313" key="2">
    <source>
        <dbReference type="EMBL" id="ELT97281.1"/>
    </source>
</evidence>
<dbReference type="Proteomes" id="UP000014760">
    <property type="component" value="Unassembled WGS sequence"/>
</dbReference>
<feature type="compositionally biased region" description="Low complexity" evidence="1">
    <location>
        <begin position="245"/>
        <end position="291"/>
    </location>
</feature>
<dbReference type="AlphaFoldDB" id="R7U0U6"/>
<gene>
    <name evidence="2" type="ORF">CAPTEDRAFT_199340</name>
</gene>
<feature type="compositionally biased region" description="Low complexity" evidence="1">
    <location>
        <begin position="145"/>
        <end position="224"/>
    </location>
</feature>
<reference evidence="2 4" key="2">
    <citation type="journal article" date="2013" name="Nature">
        <title>Insights into bilaterian evolution from three spiralian genomes.</title>
        <authorList>
            <person name="Simakov O."/>
            <person name="Marletaz F."/>
            <person name="Cho S.J."/>
            <person name="Edsinger-Gonzales E."/>
            <person name="Havlak P."/>
            <person name="Hellsten U."/>
            <person name="Kuo D.H."/>
            <person name="Larsson T."/>
            <person name="Lv J."/>
            <person name="Arendt D."/>
            <person name="Savage R."/>
            <person name="Osoegawa K."/>
            <person name="de Jong P."/>
            <person name="Grimwood J."/>
            <person name="Chapman J.A."/>
            <person name="Shapiro H."/>
            <person name="Aerts A."/>
            <person name="Otillar R.P."/>
            <person name="Terry A.Y."/>
            <person name="Boore J.L."/>
            <person name="Grigoriev I.V."/>
            <person name="Lindberg D.R."/>
            <person name="Seaver E.C."/>
            <person name="Weisblat D.A."/>
            <person name="Putnam N.H."/>
            <person name="Rokhsar D.S."/>
        </authorList>
    </citation>
    <scope>NUCLEOTIDE SEQUENCE</scope>
    <source>
        <strain evidence="2 4">I ESC-2004</strain>
    </source>
</reference>
<reference evidence="3" key="3">
    <citation type="submission" date="2015-06" db="UniProtKB">
        <authorList>
            <consortium name="EnsemblMetazoa"/>
        </authorList>
    </citation>
    <scope>IDENTIFICATION</scope>
</reference>
<evidence type="ECO:0000256" key="1">
    <source>
        <dbReference type="SAM" id="MobiDB-lite"/>
    </source>
</evidence>
<dbReference type="HOGENOM" id="CLU_058515_0_0_1"/>
<sequence length="396" mass="41808">MSSFAAVYEGECVSGASVVCSQCTILTCILTCLGSVRCAGVDYDANNQQCWMHTEETVCGALRKYDGCTHHRKTSCSVATTKLPTTPPPTTPAVRTTTRIVPTTTRAPTTRPTTPVMTTRPPTTTTKAAPTTTKQSTTAFSTKLTPPTTRQPATTPAATQSPTTTKLPTTPAATTRIPTTPAPTTTRVTTQVPTTRPTPATTTTTVAPTQAPTTPPTTIKTATPSVATTRLVTTPATPSPTELVPTTPTQAPTTPSTTTTTSSTTTPATTQTSTTTTITPPGLPNNGNFFPRHPDKVPTFIPTGWAAYPGRQIEGSFTLIENVADGDTCFNACVTNLQGTCYAVDYDNAYSQCWMFITDGTDIGEACHPLKANPNIYHIKRNACPDPYESPFVYGA</sequence>
<accession>R7U0U6</accession>
<protein>
    <recommendedName>
        <fullName evidence="5">Apple domain-containing protein</fullName>
    </recommendedName>
</protein>
<feature type="compositionally biased region" description="Low complexity" evidence="1">
    <location>
        <begin position="105"/>
        <end position="138"/>
    </location>
</feature>
<evidence type="ECO:0000313" key="3">
    <source>
        <dbReference type="EnsemblMetazoa" id="CapteP199340"/>
    </source>
</evidence>